<evidence type="ECO:0000256" key="5">
    <source>
        <dbReference type="SAM" id="Phobius"/>
    </source>
</evidence>
<keyword evidence="8" id="KW-1185">Reference proteome</keyword>
<keyword evidence="5" id="KW-0812">Transmembrane</keyword>
<dbReference type="EMBL" id="CP088156">
    <property type="protein sequence ID" value="UFZ07623.1"/>
    <property type="molecule type" value="Genomic_DNA"/>
</dbReference>
<feature type="region of interest" description="Disordered" evidence="4">
    <location>
        <begin position="335"/>
        <end position="355"/>
    </location>
</feature>
<evidence type="ECO:0000259" key="6">
    <source>
        <dbReference type="Pfam" id="PF20703"/>
    </source>
</evidence>
<keyword evidence="2" id="KW-0677">Repeat</keyword>
<dbReference type="InterPro" id="IPR011044">
    <property type="entry name" value="Quino_amine_DH_bsu"/>
</dbReference>
<dbReference type="SUPFAM" id="SSF75011">
    <property type="entry name" value="3-carboxy-cis,cis-mucoante lactonizing enzyme"/>
    <property type="match status" value="1"/>
</dbReference>
<evidence type="ECO:0000313" key="7">
    <source>
        <dbReference type="EMBL" id="UFZ07623.1"/>
    </source>
</evidence>
<dbReference type="PANTHER" id="PTHR44019:SF8">
    <property type="entry name" value="POC1 CENTRIOLAR PROTEIN HOMOLOG"/>
    <property type="match status" value="1"/>
</dbReference>
<feature type="domain" description="Novel STAND NTPase 1" evidence="6">
    <location>
        <begin position="2"/>
        <end position="185"/>
    </location>
</feature>
<dbReference type="InterPro" id="IPR015943">
    <property type="entry name" value="WD40/YVTN_repeat-like_dom_sf"/>
</dbReference>
<dbReference type="InterPro" id="IPR050505">
    <property type="entry name" value="WDR55/POC1"/>
</dbReference>
<protein>
    <submittedName>
        <fullName evidence="7">WD40 repeat domain-containing protein</fullName>
    </submittedName>
</protein>
<dbReference type="Proteomes" id="UP001431010">
    <property type="component" value="Chromosome"/>
</dbReference>
<evidence type="ECO:0000256" key="2">
    <source>
        <dbReference type="ARBA" id="ARBA00022737"/>
    </source>
</evidence>
<proteinExistence type="predicted"/>
<dbReference type="Pfam" id="PF20703">
    <property type="entry name" value="nSTAND1"/>
    <property type="match status" value="1"/>
</dbReference>
<dbReference type="InterPro" id="IPR049052">
    <property type="entry name" value="nSTAND1"/>
</dbReference>
<reference evidence="7" key="1">
    <citation type="journal article" date="2024" name="Antonie Van Leeuwenhoek">
        <title>Bradyrhizobium ontarionense sp. nov., a novel bacterial symbiont isolated from Aeschynomene indica (Indian jointvetch), harbours photosynthesis, nitrogen fixation and nitrous oxide (N2O) reductase genes.</title>
        <authorList>
            <person name="Bromfield E.S.P."/>
            <person name="Cloutier S."/>
        </authorList>
    </citation>
    <scope>NUCLEOTIDE SEQUENCE</scope>
    <source>
        <strain evidence="7">A19</strain>
    </source>
</reference>
<dbReference type="SUPFAM" id="SSF50969">
    <property type="entry name" value="YVTN repeat-like/Quinoprotein amine dehydrogenase"/>
    <property type="match status" value="1"/>
</dbReference>
<dbReference type="PANTHER" id="PTHR44019">
    <property type="entry name" value="WD REPEAT-CONTAINING PROTEIN 55"/>
    <property type="match status" value="1"/>
</dbReference>
<dbReference type="Gene3D" id="2.130.10.10">
    <property type="entry name" value="YVTN repeat-like/Quinoprotein amine dehydrogenase"/>
    <property type="match status" value="4"/>
</dbReference>
<evidence type="ECO:0000313" key="8">
    <source>
        <dbReference type="Proteomes" id="UP001431010"/>
    </source>
</evidence>
<keyword evidence="5" id="KW-0472">Membrane</keyword>
<dbReference type="SUPFAM" id="SSF50978">
    <property type="entry name" value="WD40 repeat-like"/>
    <property type="match status" value="1"/>
</dbReference>
<keyword evidence="5" id="KW-1133">Transmembrane helix</keyword>
<feature type="transmembrane region" description="Helical" evidence="5">
    <location>
        <begin position="246"/>
        <end position="267"/>
    </location>
</feature>
<sequence>MRTITAPAETAGLQLDPDLAQELLQDVRARQALPLLAFALRELWERRSAEGRLLTASYVTDLGRIEGAVKRAAEAATKSVIDNPADAEALRIALLEMIQISTDGSILKRQALRSGLPAQSTRGIDALEAARLLVADGDFVEPAHEALFGAWNRLADWVKEARAALMVRTEAQTDAALWESSGRRPEYLWAEARLDRAKRLLATQRIGATDKSASFLVASTKAVEEQHRKDLAERDRELTRLRRQRLIVGGFAGGALAAAAVAISFYIDARNAEAESNNSLRTSRLQTARVACRDVTVGARDTGIQALQEAAKIRPGDDLRTALVDCLQRPGLRELSERQGVSEPPSLKPGDPLVDQVGTTKATLRPAAEKDKFIIAVERDGAAQAAWPLVASEADSLRLSPDGAMVGVMRQGFGLADQTLEVFESRTGKTLWSFRVETASLGHWSASAGRISFSASGRYIAAAGNAGSILAWDLSPTNGPVAALQSRPFSDQAMLTAVSPDGRWVAAMDEKDNLVVVETETNEVVGTAPHAGTTQAFNSSVLEWTSQDRIVVGAKQWQWLPPVDRGFWARSNIGRQRSIRDVVFGPQGTMLGVATEYGGMPYVLNISAREARMHRPLATNGEFPSGVESLAFSGLNGSVCGARLSAILCWQVDSGSAQVLSDNNFSRWYRQLNADDDRVVAAGERNITLLEALDIKGNLLWQRTIERTSMFGLKAVFDDAGQRMAFRSTDSSTSLDVIALTDGATVETHRKDDPNEALLPVSLGDGFALLDTEDVSLRALSDGALLSGPYAKSDDGRINSDMVVRGKAIVERSRTGQMTFWTIGGSRCSPKSVVQPRNQAIALSSSGAHFAAFDGEVLKVWTTATCEAVDVPTSADGSSISSLTFTPDDQEIRFRSASNEITTYTLGTKQVSRTVFKPFASCEFEVGSGWSGDAGTLWQACRAGKSTTVKAWRATDGGSAFEVTVGAESQRGVTVLVDPKQHTIIVRRELTKPGIWGWSLPGGSTTETDLCRSVVAVEGSAKVQLFDRGASAAFFSQAGKDGAQINLNMVDTRSCKSSPVTLPSADAVLGTTSSGAFVVSSSTSIKAVSRDGQVEWTSLETAGRIRRSALAADGKLVAAALDDGSIAVGTPGRAEPIFRFTTGPGEVNALALSPDGSWLAAGTEAGRVHLWPLAALDADVAATFRADH</sequence>
<organism evidence="7 8">
    <name type="scientific">Bradyrhizobium ontarionense</name>
    <dbReference type="NCBI Taxonomy" id="2898149"/>
    <lineage>
        <taxon>Bacteria</taxon>
        <taxon>Pseudomonadati</taxon>
        <taxon>Pseudomonadota</taxon>
        <taxon>Alphaproteobacteria</taxon>
        <taxon>Hyphomicrobiales</taxon>
        <taxon>Nitrobacteraceae</taxon>
        <taxon>Bradyrhizobium</taxon>
    </lineage>
</organism>
<dbReference type="SMART" id="SM00320">
    <property type="entry name" value="WD40"/>
    <property type="match status" value="3"/>
</dbReference>
<evidence type="ECO:0000256" key="3">
    <source>
        <dbReference type="PROSITE-ProRule" id="PRU00221"/>
    </source>
</evidence>
<dbReference type="Pfam" id="PF00400">
    <property type="entry name" value="WD40"/>
    <property type="match status" value="1"/>
</dbReference>
<gene>
    <name evidence="7" type="ORF">LQG66_15515</name>
</gene>
<evidence type="ECO:0000256" key="1">
    <source>
        <dbReference type="ARBA" id="ARBA00022574"/>
    </source>
</evidence>
<dbReference type="InterPro" id="IPR001680">
    <property type="entry name" value="WD40_rpt"/>
</dbReference>
<dbReference type="PROSITE" id="PS50082">
    <property type="entry name" value="WD_REPEATS_2"/>
    <property type="match status" value="1"/>
</dbReference>
<evidence type="ECO:0000256" key="4">
    <source>
        <dbReference type="SAM" id="MobiDB-lite"/>
    </source>
</evidence>
<feature type="repeat" description="WD" evidence="3">
    <location>
        <begin position="1140"/>
        <end position="1171"/>
    </location>
</feature>
<dbReference type="InterPro" id="IPR036322">
    <property type="entry name" value="WD40_repeat_dom_sf"/>
</dbReference>
<keyword evidence="1 3" id="KW-0853">WD repeat</keyword>
<accession>A0ABY3RLJ5</accession>
<name>A0ABY3RLJ5_9BRAD</name>